<accession>A0A2I0JCP2</accession>
<dbReference type="Gene3D" id="3.40.50.720">
    <property type="entry name" value="NAD(P)-binding Rossmann-like Domain"/>
    <property type="match status" value="1"/>
</dbReference>
<name>A0A2I0JCP2_PUNGR</name>
<dbReference type="InterPro" id="IPR055280">
    <property type="entry name" value="TIC32"/>
</dbReference>
<evidence type="ECO:0008006" key="3">
    <source>
        <dbReference type="Google" id="ProtNLM"/>
    </source>
</evidence>
<keyword evidence="2" id="KW-1185">Reference proteome</keyword>
<comment type="caution">
    <text evidence="1">The sequence shown here is derived from an EMBL/GenBank/DDBJ whole genome shotgun (WGS) entry which is preliminary data.</text>
</comment>
<dbReference type="PANTHER" id="PTHR48476:SF1">
    <property type="entry name" value="SHORT-CHAIN DEHYDROGENASE TIC 32, CHLOROPLASTIC-LIKE"/>
    <property type="match status" value="1"/>
</dbReference>
<organism evidence="1 2">
    <name type="scientific">Punica granatum</name>
    <name type="common">Pomegranate</name>
    <dbReference type="NCBI Taxonomy" id="22663"/>
    <lineage>
        <taxon>Eukaryota</taxon>
        <taxon>Viridiplantae</taxon>
        <taxon>Streptophyta</taxon>
        <taxon>Embryophyta</taxon>
        <taxon>Tracheophyta</taxon>
        <taxon>Spermatophyta</taxon>
        <taxon>Magnoliopsida</taxon>
        <taxon>eudicotyledons</taxon>
        <taxon>Gunneridae</taxon>
        <taxon>Pentapetalae</taxon>
        <taxon>rosids</taxon>
        <taxon>malvids</taxon>
        <taxon>Myrtales</taxon>
        <taxon>Lythraceae</taxon>
        <taxon>Punica</taxon>
    </lineage>
</organism>
<dbReference type="AlphaFoldDB" id="A0A2I0JCP2"/>
<dbReference type="SUPFAM" id="SSF51735">
    <property type="entry name" value="NAD(P)-binding Rossmann-fold domains"/>
    <property type="match status" value="1"/>
</dbReference>
<evidence type="ECO:0000313" key="2">
    <source>
        <dbReference type="Proteomes" id="UP000233551"/>
    </source>
</evidence>
<protein>
    <recommendedName>
        <fullName evidence="3">Short-chain dehydrogenase TIC 32, chloroplastic-like</fullName>
    </recommendedName>
</protein>
<dbReference type="InterPro" id="IPR036291">
    <property type="entry name" value="NAD(P)-bd_dom_sf"/>
</dbReference>
<dbReference type="EMBL" id="PGOL01001817">
    <property type="protein sequence ID" value="PKI54007.1"/>
    <property type="molecule type" value="Genomic_DNA"/>
</dbReference>
<dbReference type="PANTHER" id="PTHR48476">
    <property type="entry name" value="SHORT-CHAIN DEHYDROGENASE TIC 32, CHLOROPLASTIC-LIKE"/>
    <property type="match status" value="1"/>
</dbReference>
<dbReference type="STRING" id="22663.A0A2I0JCP2"/>
<evidence type="ECO:0000313" key="1">
    <source>
        <dbReference type="EMBL" id="PKI54007.1"/>
    </source>
</evidence>
<sequence length="164" mass="18184">MKKTSSESNREGRIVNLSSDGHRFAYREGIRFDKVNDESVYNSIQAYGQSKLANILPANELARRLKEEGVQITANSAHPGAIATNLLRYHGFLNAITSSLGKYFLKNIPQGASTTCYVAFHPQVMGVSGKYFLDSNIVKPSSPAQDADLPKKLWDFSENLTELK</sequence>
<proteinExistence type="predicted"/>
<reference evidence="1 2" key="1">
    <citation type="submission" date="2017-11" db="EMBL/GenBank/DDBJ databases">
        <title>De-novo sequencing of pomegranate (Punica granatum L.) genome.</title>
        <authorList>
            <person name="Akparov Z."/>
            <person name="Amiraslanov A."/>
            <person name="Hajiyeva S."/>
            <person name="Abbasov M."/>
            <person name="Kaur K."/>
            <person name="Hamwieh A."/>
            <person name="Solovyev V."/>
            <person name="Salamov A."/>
            <person name="Braich B."/>
            <person name="Kosarev P."/>
            <person name="Mahmoud A."/>
            <person name="Hajiyev E."/>
            <person name="Babayeva S."/>
            <person name="Izzatullayeva V."/>
            <person name="Mammadov A."/>
            <person name="Mammadov A."/>
            <person name="Sharifova S."/>
            <person name="Ojaghi J."/>
            <person name="Eynullazada K."/>
            <person name="Bayramov B."/>
            <person name="Abdulazimova A."/>
            <person name="Shahmuradov I."/>
        </authorList>
    </citation>
    <scope>NUCLEOTIDE SEQUENCE [LARGE SCALE GENOMIC DNA]</scope>
    <source>
        <strain evidence="2">cv. AG2017</strain>
        <tissue evidence="1">Leaf</tissue>
    </source>
</reference>
<dbReference type="Proteomes" id="UP000233551">
    <property type="component" value="Unassembled WGS sequence"/>
</dbReference>
<gene>
    <name evidence="1" type="ORF">CRG98_025618</name>
</gene>